<feature type="domain" description="Histidine kinase/HSP90-like ATPase" evidence="2">
    <location>
        <begin position="6"/>
        <end position="119"/>
    </location>
</feature>
<dbReference type="EMBL" id="JBHSKD010000002">
    <property type="protein sequence ID" value="MFC5175224.1"/>
    <property type="molecule type" value="Genomic_DNA"/>
</dbReference>
<keyword evidence="3" id="KW-0547">Nucleotide-binding</keyword>
<gene>
    <name evidence="3" type="ORF">ACFPGP_00990</name>
</gene>
<dbReference type="InterPro" id="IPR050267">
    <property type="entry name" value="Anti-sigma-factor_SerPK"/>
</dbReference>
<evidence type="ECO:0000259" key="2">
    <source>
        <dbReference type="Pfam" id="PF13581"/>
    </source>
</evidence>
<dbReference type="RefSeq" id="WP_378585647.1">
    <property type="nucleotide sequence ID" value="NZ_JBHSKD010000002.1"/>
</dbReference>
<dbReference type="Gene3D" id="3.30.565.10">
    <property type="entry name" value="Histidine kinase-like ATPase, C-terminal domain"/>
    <property type="match status" value="1"/>
</dbReference>
<evidence type="ECO:0000313" key="4">
    <source>
        <dbReference type="Proteomes" id="UP001596087"/>
    </source>
</evidence>
<keyword evidence="4" id="KW-1185">Reference proteome</keyword>
<dbReference type="Pfam" id="PF13581">
    <property type="entry name" value="HATPase_c_2"/>
    <property type="match status" value="1"/>
</dbReference>
<keyword evidence="1" id="KW-0723">Serine/threonine-protein kinase</keyword>
<keyword evidence="3" id="KW-0067">ATP-binding</keyword>
<keyword evidence="1" id="KW-0418">Kinase</keyword>
<evidence type="ECO:0000313" key="3">
    <source>
        <dbReference type="EMBL" id="MFC5175224.1"/>
    </source>
</evidence>
<dbReference type="GO" id="GO:0005524">
    <property type="term" value="F:ATP binding"/>
    <property type="evidence" value="ECO:0007669"/>
    <property type="project" value="UniProtKB-KW"/>
</dbReference>
<reference evidence="4" key="1">
    <citation type="journal article" date="2019" name="Int. J. Syst. Evol. Microbiol.">
        <title>The Global Catalogue of Microorganisms (GCM) 10K type strain sequencing project: providing services to taxonomists for standard genome sequencing and annotation.</title>
        <authorList>
            <consortium name="The Broad Institute Genomics Platform"/>
            <consortium name="The Broad Institute Genome Sequencing Center for Infectious Disease"/>
            <person name="Wu L."/>
            <person name="Ma J."/>
        </authorList>
    </citation>
    <scope>NUCLEOTIDE SEQUENCE [LARGE SCALE GENOMIC DNA]</scope>
    <source>
        <strain evidence="4">DFY41</strain>
    </source>
</reference>
<evidence type="ECO:0000256" key="1">
    <source>
        <dbReference type="ARBA" id="ARBA00022527"/>
    </source>
</evidence>
<dbReference type="CDD" id="cd16936">
    <property type="entry name" value="HATPase_RsbW-like"/>
    <property type="match status" value="1"/>
</dbReference>
<dbReference type="InterPro" id="IPR003594">
    <property type="entry name" value="HATPase_dom"/>
</dbReference>
<sequence length="125" mass="13448">MRTRLPADRHAPRLARTYVRNHLSEAELPQDLHVEDVALIASELVTNAVRAGAGKVDLEVTATGRRVELTVEDDAGGWPVVMSVDEHATTGRGLSMVEQLADALTVTRLPVGKRVTASWVVTASA</sequence>
<name>A0ABW0BD36_9ACTN</name>
<dbReference type="InterPro" id="IPR036890">
    <property type="entry name" value="HATPase_C_sf"/>
</dbReference>
<keyword evidence="1" id="KW-0808">Transferase</keyword>
<proteinExistence type="predicted"/>
<comment type="caution">
    <text evidence="3">The sequence shown here is derived from an EMBL/GenBank/DDBJ whole genome shotgun (WGS) entry which is preliminary data.</text>
</comment>
<organism evidence="3 4">
    <name type="scientific">Nocardioides taihuensis</name>
    <dbReference type="NCBI Taxonomy" id="1835606"/>
    <lineage>
        <taxon>Bacteria</taxon>
        <taxon>Bacillati</taxon>
        <taxon>Actinomycetota</taxon>
        <taxon>Actinomycetes</taxon>
        <taxon>Propionibacteriales</taxon>
        <taxon>Nocardioidaceae</taxon>
        <taxon>Nocardioides</taxon>
    </lineage>
</organism>
<dbReference type="SUPFAM" id="SSF55874">
    <property type="entry name" value="ATPase domain of HSP90 chaperone/DNA topoisomerase II/histidine kinase"/>
    <property type="match status" value="1"/>
</dbReference>
<dbReference type="PANTHER" id="PTHR35526:SF3">
    <property type="entry name" value="ANTI-SIGMA-F FACTOR RSBW"/>
    <property type="match status" value="1"/>
</dbReference>
<accession>A0ABW0BD36</accession>
<protein>
    <submittedName>
        <fullName evidence="3">ATP-binding protein</fullName>
    </submittedName>
</protein>
<dbReference type="PANTHER" id="PTHR35526">
    <property type="entry name" value="ANTI-SIGMA-F FACTOR RSBW-RELATED"/>
    <property type="match status" value="1"/>
</dbReference>
<dbReference type="Proteomes" id="UP001596087">
    <property type="component" value="Unassembled WGS sequence"/>
</dbReference>